<dbReference type="AlphaFoldDB" id="A0A7C0U1H4"/>
<organism evidence="3">
    <name type="scientific">Desulfofervidus auxilii</name>
    <dbReference type="NCBI Taxonomy" id="1621989"/>
    <lineage>
        <taxon>Bacteria</taxon>
        <taxon>Pseudomonadati</taxon>
        <taxon>Thermodesulfobacteriota</taxon>
        <taxon>Candidatus Desulfofervidia</taxon>
        <taxon>Candidatus Desulfofervidales</taxon>
        <taxon>Candidatus Desulfofervidaceae</taxon>
        <taxon>Candidatus Desulfofervidus</taxon>
    </lineage>
</organism>
<comment type="caution">
    <text evidence="3">The sequence shown here is derived from an EMBL/GenBank/DDBJ whole genome shotgun (WGS) entry which is preliminary data.</text>
</comment>
<reference evidence="3" key="1">
    <citation type="journal article" date="2020" name="mSystems">
        <title>Genome- and Community-Level Interaction Insights into Carbon Utilization and Element Cycling Functions of Hydrothermarchaeota in Hydrothermal Sediment.</title>
        <authorList>
            <person name="Zhou Z."/>
            <person name="Liu Y."/>
            <person name="Xu W."/>
            <person name="Pan J."/>
            <person name="Luo Z.H."/>
            <person name="Li M."/>
        </authorList>
    </citation>
    <scope>NUCLEOTIDE SEQUENCE [LARGE SCALE GENOMIC DNA]</scope>
    <source>
        <strain evidence="3">HyVt-233</strain>
    </source>
</reference>
<dbReference type="Gene3D" id="1.25.40.10">
    <property type="entry name" value="Tetratricopeptide repeat domain"/>
    <property type="match status" value="2"/>
</dbReference>
<dbReference type="Pfam" id="PF13181">
    <property type="entry name" value="TPR_8"/>
    <property type="match status" value="1"/>
</dbReference>
<feature type="domain" description="PgaA membrane beta barrel" evidence="2">
    <location>
        <begin position="454"/>
        <end position="705"/>
    </location>
</feature>
<dbReference type="InterPro" id="IPR049003">
    <property type="entry name" value="PgaA_barrel"/>
</dbReference>
<feature type="repeat" description="TPR" evidence="1">
    <location>
        <begin position="97"/>
        <end position="130"/>
    </location>
</feature>
<name>A0A7C0U1H4_DESA2</name>
<dbReference type="Pfam" id="PF21197">
    <property type="entry name" value="PgaA_barrel"/>
    <property type="match status" value="1"/>
</dbReference>
<dbReference type="SMART" id="SM00028">
    <property type="entry name" value="TPR"/>
    <property type="match status" value="6"/>
</dbReference>
<dbReference type="EMBL" id="DRBS01000055">
    <property type="protein sequence ID" value="HDD43500.1"/>
    <property type="molecule type" value="Genomic_DNA"/>
</dbReference>
<dbReference type="PROSITE" id="PS50005">
    <property type="entry name" value="TPR"/>
    <property type="match status" value="1"/>
</dbReference>
<sequence length="717" mass="84819">MLLLIDTKRYLDAIKAFESFSFDVRKLPFGFLLELGWAYFKVKRNKKAIEIYNFILQKRPDSYLAKINIAYSLAIDSKFKEAHELLDKVLKKKQFLIDALFAKAFVYEKQRDFLKAIKIYDQILKLKPKNIIALKLKIKAISDLGATSYAYYLTKLNKLDPDFLEVIKGDLAINKLKWDEPDEAIKILKQQIKDNPKNFRARCDYIVALRKKVEMKKVIEEFEILKKFQKPIPFWVNKAVADAYLYLKEPKKALKFYKKTFAKQPENFDALLGLFYTYQILRDWENAEKIWSIIKKQMSQSHVDVWKKLEALEARGWYLMYQDKLKEAQTYFLSLLKKAGLNPGIRTGLGHVYFWRGWPRLALEELNIAKNLEKKDIAPLIGITKVLNELNYKKEARKLAQELFKKHPKNRHVLDLLEDLKVEDMRKLWAEFSFVNENPGAHEYWFKTRLTESISPLFRLHQEVIWLKASWYGNSYSWNRIGLGAEWIVKPEIIWEQEISFDYQKGKDFGYQTTITWLPTDPLKIALSFNSFSLTLPVEAMGVGIEGKTAKLNVLYHESDLRYYGLSIIIHWFSKNSTNADNTSYNYRLFFNQNILNTPDFKIRLELAWNHSFNKETFPYVKYFSPLNAFTFSVTPSLHWTHYKRYSKSFVSSIYPVIGIYREHKFGCYGVGGITYEQIFDFSKTFSFMWNISWHHKVYYGDDVDVWSCYLGLKKNF</sequence>
<keyword evidence="1" id="KW-0802">TPR repeat</keyword>
<proteinExistence type="predicted"/>
<protein>
    <submittedName>
        <fullName evidence="3">Tetratricopeptide repeat protein</fullName>
    </submittedName>
</protein>
<gene>
    <name evidence="3" type="ORF">ENG63_01370</name>
</gene>
<dbReference type="InterPro" id="IPR019734">
    <property type="entry name" value="TPR_rpt"/>
</dbReference>
<accession>A0A7C0U1H4</accession>
<evidence type="ECO:0000313" key="3">
    <source>
        <dbReference type="EMBL" id="HDD43500.1"/>
    </source>
</evidence>
<dbReference type="SUPFAM" id="SSF48452">
    <property type="entry name" value="TPR-like"/>
    <property type="match status" value="1"/>
</dbReference>
<evidence type="ECO:0000259" key="2">
    <source>
        <dbReference type="Pfam" id="PF21197"/>
    </source>
</evidence>
<dbReference type="PANTHER" id="PTHR12558">
    <property type="entry name" value="CELL DIVISION CYCLE 16,23,27"/>
    <property type="match status" value="1"/>
</dbReference>
<dbReference type="InterPro" id="IPR011990">
    <property type="entry name" value="TPR-like_helical_dom_sf"/>
</dbReference>
<evidence type="ECO:0000256" key="1">
    <source>
        <dbReference type="PROSITE-ProRule" id="PRU00339"/>
    </source>
</evidence>
<dbReference type="PANTHER" id="PTHR12558:SF13">
    <property type="entry name" value="CELL DIVISION CYCLE PROTEIN 27 HOMOLOG"/>
    <property type="match status" value="1"/>
</dbReference>
<dbReference type="Proteomes" id="UP000886289">
    <property type="component" value="Unassembled WGS sequence"/>
</dbReference>